<dbReference type="AlphaFoldDB" id="A0A839QBS3"/>
<reference evidence="2 3" key="1">
    <citation type="submission" date="2020-08" db="EMBL/GenBank/DDBJ databases">
        <title>The Agave Microbiome: Exploring the role of microbial communities in plant adaptations to desert environments.</title>
        <authorList>
            <person name="Partida-Martinez L.P."/>
        </authorList>
    </citation>
    <scope>NUCLEOTIDE SEQUENCE [LARGE SCALE GENOMIC DNA]</scope>
    <source>
        <strain evidence="2 3">AT2.18</strain>
    </source>
</reference>
<protein>
    <submittedName>
        <fullName evidence="2">Uncharacterized protein</fullName>
    </submittedName>
</protein>
<keyword evidence="3" id="KW-1185">Reference proteome</keyword>
<name>A0A839QBS3_MYCIR</name>
<dbReference type="EMBL" id="JACHVU010000016">
    <property type="protein sequence ID" value="MBB2993400.1"/>
    <property type="molecule type" value="Genomic_DNA"/>
</dbReference>
<dbReference type="RefSeq" id="WP_183473400.1">
    <property type="nucleotide sequence ID" value="NZ_JACHVU010000016.1"/>
</dbReference>
<evidence type="ECO:0000313" key="2">
    <source>
        <dbReference type="EMBL" id="MBB2993400.1"/>
    </source>
</evidence>
<sequence>MTAPVKIAAFLAMLVVVFAASLWVGKAFGPNPDVAVPHPATTSHSDPLHGSGQ</sequence>
<evidence type="ECO:0000313" key="3">
    <source>
        <dbReference type="Proteomes" id="UP000550501"/>
    </source>
</evidence>
<comment type="caution">
    <text evidence="2">The sequence shown here is derived from an EMBL/GenBank/DDBJ whole genome shotgun (WGS) entry which is preliminary data.</text>
</comment>
<feature type="region of interest" description="Disordered" evidence="1">
    <location>
        <begin position="34"/>
        <end position="53"/>
    </location>
</feature>
<accession>A0A839QBS3</accession>
<organism evidence="2 3">
    <name type="scientific">Mycolicibacterium iranicum</name>
    <name type="common">Mycobacterium iranicum</name>
    <dbReference type="NCBI Taxonomy" id="912594"/>
    <lineage>
        <taxon>Bacteria</taxon>
        <taxon>Bacillati</taxon>
        <taxon>Actinomycetota</taxon>
        <taxon>Actinomycetes</taxon>
        <taxon>Mycobacteriales</taxon>
        <taxon>Mycobacteriaceae</taxon>
        <taxon>Mycolicibacterium</taxon>
    </lineage>
</organism>
<dbReference type="Proteomes" id="UP000550501">
    <property type="component" value="Unassembled WGS sequence"/>
</dbReference>
<gene>
    <name evidence="2" type="ORF">FHR72_004908</name>
</gene>
<proteinExistence type="predicted"/>
<evidence type="ECO:0000256" key="1">
    <source>
        <dbReference type="SAM" id="MobiDB-lite"/>
    </source>
</evidence>